<keyword evidence="7 12" id="KW-0472">Membrane</keyword>
<dbReference type="PROSITE" id="PS00237">
    <property type="entry name" value="G_PROTEIN_RECEP_F1_1"/>
    <property type="match status" value="1"/>
</dbReference>
<comment type="similarity">
    <text evidence="2 10">Belongs to the G-protein coupled receptor 1 family.</text>
</comment>
<evidence type="ECO:0000256" key="7">
    <source>
        <dbReference type="ARBA" id="ARBA00023136"/>
    </source>
</evidence>
<dbReference type="EMBL" id="SEYY01020058">
    <property type="protein sequence ID" value="KAB7497640.1"/>
    <property type="molecule type" value="Genomic_DNA"/>
</dbReference>
<organism evidence="14 15">
    <name type="scientific">Armadillidium nasatum</name>
    <dbReference type="NCBI Taxonomy" id="96803"/>
    <lineage>
        <taxon>Eukaryota</taxon>
        <taxon>Metazoa</taxon>
        <taxon>Ecdysozoa</taxon>
        <taxon>Arthropoda</taxon>
        <taxon>Crustacea</taxon>
        <taxon>Multicrustacea</taxon>
        <taxon>Malacostraca</taxon>
        <taxon>Eumalacostraca</taxon>
        <taxon>Peracarida</taxon>
        <taxon>Isopoda</taxon>
        <taxon>Oniscidea</taxon>
        <taxon>Crinocheta</taxon>
        <taxon>Armadillidiidae</taxon>
        <taxon>Armadillidium</taxon>
    </lineage>
</organism>
<dbReference type="Proteomes" id="UP000326759">
    <property type="component" value="Unassembled WGS sequence"/>
</dbReference>
<evidence type="ECO:0000313" key="15">
    <source>
        <dbReference type="Proteomes" id="UP000326759"/>
    </source>
</evidence>
<dbReference type="InterPro" id="IPR000276">
    <property type="entry name" value="GPCR_Rhodpsn"/>
</dbReference>
<feature type="compositionally biased region" description="Polar residues" evidence="11">
    <location>
        <begin position="287"/>
        <end position="308"/>
    </location>
</feature>
<dbReference type="GO" id="GO:0005886">
    <property type="term" value="C:plasma membrane"/>
    <property type="evidence" value="ECO:0007669"/>
    <property type="project" value="UniProtKB-SubCell"/>
</dbReference>
<feature type="region of interest" description="Disordered" evidence="11">
    <location>
        <begin position="287"/>
        <end position="310"/>
    </location>
</feature>
<reference evidence="14 15" key="1">
    <citation type="journal article" date="2019" name="PLoS Biol.">
        <title>Sex chromosomes control vertical transmission of feminizing Wolbachia symbionts in an isopod.</title>
        <authorList>
            <person name="Becking T."/>
            <person name="Chebbi M.A."/>
            <person name="Giraud I."/>
            <person name="Moumen B."/>
            <person name="Laverre T."/>
            <person name="Caubet Y."/>
            <person name="Peccoud J."/>
            <person name="Gilbert C."/>
            <person name="Cordaux R."/>
        </authorList>
    </citation>
    <scope>NUCLEOTIDE SEQUENCE [LARGE SCALE GENOMIC DNA]</scope>
    <source>
        <strain evidence="14">ANa2</strain>
        <tissue evidence="14">Whole body excluding digestive tract and cuticle</tissue>
    </source>
</reference>
<sequence length="390" mass="43501">MSVDGTTPSGAVFFTGEDRTLMLGEEDNIATVLTKNRSYSGLETTVAVILLGYLILGLSGNLLTIIALLRCQRVRNVTAAFIISLCVADCLFCVLVLPWEVSRFFAGKWVWGRGLICTVLPLIRYWNVAVSLLSIAMITLNRYIMIAHFRIYKSVYKKRWIALMIAFCWLFPFCILLPTLFGKWALHLVGYVLVYLSCCINPVIYVIMNRQYRQAYRSVLLCKNPILNSFSSHGDDTGVEKTGLKRFFKNLNVQYHGHSWRNSVSAHDNPSAVGEVLPPLDASLHDTNLQTNPPHNTSGEVNNTSPISSGGGGAITCPNAYNKANIYPNLNGDDNIHPNTSGRSRRDESGRLSRVCNDEVDDKTMMSQISESDFKSLPNCHEMAHVHNSE</sequence>
<evidence type="ECO:0000259" key="13">
    <source>
        <dbReference type="PROSITE" id="PS50262"/>
    </source>
</evidence>
<accession>A0A5N5SY97</accession>
<evidence type="ECO:0000256" key="6">
    <source>
        <dbReference type="ARBA" id="ARBA00023040"/>
    </source>
</evidence>
<dbReference type="Pfam" id="PF00001">
    <property type="entry name" value="7tm_1"/>
    <property type="match status" value="1"/>
</dbReference>
<comment type="caution">
    <text evidence="14">The sequence shown here is derived from an EMBL/GenBank/DDBJ whole genome shotgun (WGS) entry which is preliminary data.</text>
</comment>
<dbReference type="PRINTS" id="PR00237">
    <property type="entry name" value="GPCRRHODOPSN"/>
</dbReference>
<feature type="domain" description="G-protein coupled receptors family 1 profile" evidence="13">
    <location>
        <begin position="60"/>
        <end position="198"/>
    </location>
</feature>
<evidence type="ECO:0000256" key="3">
    <source>
        <dbReference type="ARBA" id="ARBA00022475"/>
    </source>
</evidence>
<evidence type="ECO:0000256" key="9">
    <source>
        <dbReference type="ARBA" id="ARBA00023224"/>
    </source>
</evidence>
<comment type="subcellular location">
    <subcellularLocation>
        <location evidence="1">Cell membrane</location>
        <topology evidence="1">Multi-pass membrane protein</topology>
    </subcellularLocation>
</comment>
<evidence type="ECO:0000256" key="2">
    <source>
        <dbReference type="ARBA" id="ARBA00010663"/>
    </source>
</evidence>
<feature type="transmembrane region" description="Helical" evidence="12">
    <location>
        <begin position="76"/>
        <end position="99"/>
    </location>
</feature>
<dbReference type="OrthoDB" id="10044919at2759"/>
<evidence type="ECO:0000256" key="10">
    <source>
        <dbReference type="RuleBase" id="RU000688"/>
    </source>
</evidence>
<feature type="transmembrane region" description="Helical" evidence="12">
    <location>
        <begin position="46"/>
        <end position="69"/>
    </location>
</feature>
<evidence type="ECO:0000256" key="1">
    <source>
        <dbReference type="ARBA" id="ARBA00004651"/>
    </source>
</evidence>
<feature type="region of interest" description="Disordered" evidence="11">
    <location>
        <begin position="331"/>
        <end position="354"/>
    </location>
</feature>
<feature type="transmembrane region" description="Helical" evidence="12">
    <location>
        <begin position="160"/>
        <end position="182"/>
    </location>
</feature>
<gene>
    <name evidence="14" type="primary">moody</name>
    <name evidence="14" type="ORF">Anas_11651</name>
</gene>
<dbReference type="PANTHER" id="PTHR24228:SF74">
    <property type="entry name" value="G-PROTEIN COUPLED RECEPTORS FAMILY 1 PROFILE DOMAIN-CONTAINING PROTEIN"/>
    <property type="match status" value="1"/>
</dbReference>
<keyword evidence="15" id="KW-1185">Reference proteome</keyword>
<evidence type="ECO:0000256" key="8">
    <source>
        <dbReference type="ARBA" id="ARBA00023170"/>
    </source>
</evidence>
<dbReference type="PANTHER" id="PTHR24228">
    <property type="entry name" value="B2 BRADYKININ RECEPTOR/ANGIOTENSIN II RECEPTOR"/>
    <property type="match status" value="1"/>
</dbReference>
<feature type="transmembrane region" description="Helical" evidence="12">
    <location>
        <begin position="119"/>
        <end position="140"/>
    </location>
</feature>
<keyword evidence="4 10" id="KW-0812">Transmembrane</keyword>
<evidence type="ECO:0000313" key="14">
    <source>
        <dbReference type="EMBL" id="KAB7497640.1"/>
    </source>
</evidence>
<dbReference type="Gene3D" id="1.20.1070.10">
    <property type="entry name" value="Rhodopsin 7-helix transmembrane proteins"/>
    <property type="match status" value="2"/>
</dbReference>
<dbReference type="AlphaFoldDB" id="A0A5N5SY97"/>
<dbReference type="InterPro" id="IPR017452">
    <property type="entry name" value="GPCR_Rhodpsn_7TM"/>
</dbReference>
<evidence type="ECO:0000256" key="5">
    <source>
        <dbReference type="ARBA" id="ARBA00022989"/>
    </source>
</evidence>
<name>A0A5N5SY97_9CRUS</name>
<keyword evidence="3" id="KW-1003">Cell membrane</keyword>
<keyword evidence="9 10" id="KW-0807">Transducer</keyword>
<evidence type="ECO:0000256" key="11">
    <source>
        <dbReference type="SAM" id="MobiDB-lite"/>
    </source>
</evidence>
<feature type="transmembrane region" description="Helical" evidence="12">
    <location>
        <begin position="188"/>
        <end position="208"/>
    </location>
</feature>
<dbReference type="GO" id="GO:0004930">
    <property type="term" value="F:G protein-coupled receptor activity"/>
    <property type="evidence" value="ECO:0007669"/>
    <property type="project" value="UniProtKB-KW"/>
</dbReference>
<keyword evidence="6 10" id="KW-0297">G-protein coupled receptor</keyword>
<dbReference type="SUPFAM" id="SSF81321">
    <property type="entry name" value="Family A G protein-coupled receptor-like"/>
    <property type="match status" value="2"/>
</dbReference>
<evidence type="ECO:0000256" key="4">
    <source>
        <dbReference type="ARBA" id="ARBA00022692"/>
    </source>
</evidence>
<protein>
    <submittedName>
        <fullName evidence="14">G-protein coupled receptor moody</fullName>
    </submittedName>
</protein>
<evidence type="ECO:0000256" key="12">
    <source>
        <dbReference type="SAM" id="Phobius"/>
    </source>
</evidence>
<keyword evidence="5 12" id="KW-1133">Transmembrane helix</keyword>
<proteinExistence type="inferred from homology"/>
<keyword evidence="8 10" id="KW-0675">Receptor</keyword>
<dbReference type="PROSITE" id="PS50262">
    <property type="entry name" value="G_PROTEIN_RECEP_F1_2"/>
    <property type="match status" value="1"/>
</dbReference>